<evidence type="ECO:0000256" key="9">
    <source>
        <dbReference type="NCBIfam" id="TIGR00065"/>
    </source>
</evidence>
<keyword evidence="5 8" id="KW-0342">GTP-binding</keyword>
<dbReference type="PROSITE" id="PS01134">
    <property type="entry name" value="FTSZ_1"/>
    <property type="match status" value="1"/>
</dbReference>
<feature type="region of interest" description="Disordered" evidence="11">
    <location>
        <begin position="335"/>
        <end position="380"/>
    </location>
</feature>
<dbReference type="AlphaFoldDB" id="A0AA89CUH4"/>
<dbReference type="InterPro" id="IPR008280">
    <property type="entry name" value="Tub_FtsZ_C"/>
</dbReference>
<evidence type="ECO:0000259" key="13">
    <source>
        <dbReference type="SMART" id="SM00865"/>
    </source>
</evidence>
<dbReference type="InterPro" id="IPR036525">
    <property type="entry name" value="Tubulin/FtsZ_GTPase_sf"/>
</dbReference>
<dbReference type="GO" id="GO:0032153">
    <property type="term" value="C:cell division site"/>
    <property type="evidence" value="ECO:0007669"/>
    <property type="project" value="UniProtKB-UniRule"/>
</dbReference>
<feature type="binding site" evidence="8">
    <location>
        <begin position="108"/>
        <end position="110"/>
    </location>
    <ligand>
        <name>GTP</name>
        <dbReference type="ChEBI" id="CHEBI:37565"/>
    </ligand>
</feature>
<keyword evidence="3 8" id="KW-0132">Cell division</keyword>
<dbReference type="InterPro" id="IPR018316">
    <property type="entry name" value="Tubulin/FtsZ_2-layer-sand-dom"/>
</dbReference>
<dbReference type="SMART" id="SM00864">
    <property type="entry name" value="Tubulin"/>
    <property type="match status" value="1"/>
</dbReference>
<accession>A0AA89CUH4</accession>
<dbReference type="GO" id="GO:0005525">
    <property type="term" value="F:GTP binding"/>
    <property type="evidence" value="ECO:0007669"/>
    <property type="project" value="UniProtKB-UniRule"/>
</dbReference>
<comment type="subcellular location">
    <subcellularLocation>
        <location evidence="8">Cytoplasm</location>
    </subcellularLocation>
    <text evidence="8">Assembles at midcell at the inner surface of the cytoplasmic membrane.</text>
</comment>
<evidence type="ECO:0000256" key="8">
    <source>
        <dbReference type="HAMAP-Rule" id="MF_00909"/>
    </source>
</evidence>
<comment type="similarity">
    <text evidence="1 8 10">Belongs to the FtsZ family.</text>
</comment>
<organism evidence="14 15">
    <name type="scientific">Clostridium novyi A str. 4570</name>
    <dbReference type="NCBI Taxonomy" id="1444290"/>
    <lineage>
        <taxon>Bacteria</taxon>
        <taxon>Bacillati</taxon>
        <taxon>Bacillota</taxon>
        <taxon>Clostridia</taxon>
        <taxon>Eubacteriales</taxon>
        <taxon>Clostridiaceae</taxon>
        <taxon>Clostridium</taxon>
    </lineage>
</organism>
<proteinExistence type="inferred from homology"/>
<evidence type="ECO:0000313" key="14">
    <source>
        <dbReference type="EMBL" id="KGN02962.1"/>
    </source>
</evidence>
<dbReference type="GO" id="GO:0000917">
    <property type="term" value="P:division septum assembly"/>
    <property type="evidence" value="ECO:0007669"/>
    <property type="project" value="UniProtKB-KW"/>
</dbReference>
<comment type="caution">
    <text evidence="14">The sequence shown here is derived from an EMBL/GenBank/DDBJ whole genome shotgun (WGS) entry which is preliminary data.</text>
</comment>
<dbReference type="CDD" id="cd02201">
    <property type="entry name" value="FtsZ_type1"/>
    <property type="match status" value="1"/>
</dbReference>
<feature type="binding site" evidence="8">
    <location>
        <position position="187"/>
    </location>
    <ligand>
        <name>GTP</name>
        <dbReference type="ChEBI" id="CHEBI:37565"/>
    </ligand>
</feature>
<feature type="compositionally biased region" description="Basic and acidic residues" evidence="11">
    <location>
        <begin position="346"/>
        <end position="355"/>
    </location>
</feature>
<keyword evidence="2 8" id="KW-0963">Cytoplasm</keyword>
<dbReference type="PANTHER" id="PTHR30314:SF3">
    <property type="entry name" value="MITOCHONDRIAL DIVISION PROTEIN FSZA"/>
    <property type="match status" value="1"/>
</dbReference>
<dbReference type="InterPro" id="IPR045061">
    <property type="entry name" value="FtsZ/CetZ"/>
</dbReference>
<dbReference type="InterPro" id="IPR000158">
    <property type="entry name" value="Cell_div_FtsZ"/>
</dbReference>
<dbReference type="GO" id="GO:0003924">
    <property type="term" value="F:GTPase activity"/>
    <property type="evidence" value="ECO:0007669"/>
    <property type="project" value="UniProtKB-UniRule"/>
</dbReference>
<evidence type="ECO:0000256" key="4">
    <source>
        <dbReference type="ARBA" id="ARBA00022741"/>
    </source>
</evidence>
<comment type="function">
    <text evidence="8 10">Essential cell division protein that forms a contractile ring structure (Z ring) at the future cell division site. The regulation of the ring assembly controls the timing and the location of cell division. One of the functions of the FtsZ ring is to recruit other cell division proteins to the septum to produce a new cell wall between the dividing cells. Binds GTP and shows GTPase activity.</text>
</comment>
<evidence type="ECO:0000313" key="15">
    <source>
        <dbReference type="Proteomes" id="UP000030016"/>
    </source>
</evidence>
<evidence type="ECO:0000259" key="12">
    <source>
        <dbReference type="SMART" id="SM00864"/>
    </source>
</evidence>
<evidence type="ECO:0000256" key="11">
    <source>
        <dbReference type="SAM" id="MobiDB-lite"/>
    </source>
</evidence>
<sequence length="394" mass="42662">MLDFDVDVQQFAQIKVIGCGGGGNNAVNRMIIEGLKNVEFIGINTDKQALAVSQASQKIQIGDKLTKGLGAGANPEIGRKAAEESKDEISQAIKGADMVFITAGMGGGTGTGAAPVVAEIAKSMGILTVGVVTKPFPFEGRKRMLHAEKGIKDLKQTVDTLVTIPNERLLSMVDKKTSLVEAFKFADDVLKQGVQGISDLITIPGLVNLDFADVRTIMLDKGLAHMGVGKGTGDTRAQEAAKQAISSPLLETSIMGATGVLLNVTGGGDLGLLEINEAAEIVQEAADPDANIIFGAVIDENLKDEIRITVIATGFEEKAAAEQEEKTIISTPKQEETYSHNYNNGYREREREREQVPVYEETAATRERERERERDREFDQNDLEVPAFLRRYNR</sequence>
<evidence type="ECO:0000256" key="2">
    <source>
        <dbReference type="ARBA" id="ARBA00022490"/>
    </source>
</evidence>
<keyword evidence="4 8" id="KW-0547">Nucleotide-binding</keyword>
<dbReference type="HAMAP" id="MF_00909">
    <property type="entry name" value="FtsZ"/>
    <property type="match status" value="1"/>
</dbReference>
<dbReference type="Proteomes" id="UP000030016">
    <property type="component" value="Unassembled WGS sequence"/>
</dbReference>
<dbReference type="InterPro" id="IPR003008">
    <property type="entry name" value="Tubulin_FtsZ_GTPase"/>
</dbReference>
<feature type="domain" description="Tubulin/FtsZ GTPase" evidence="12">
    <location>
        <begin position="13"/>
        <end position="205"/>
    </location>
</feature>
<dbReference type="PRINTS" id="PR00423">
    <property type="entry name" value="CELLDVISFTSZ"/>
</dbReference>
<dbReference type="InterPro" id="IPR020805">
    <property type="entry name" value="Cell_div_FtsZ_CS"/>
</dbReference>
<feature type="domain" description="Tubulin/FtsZ 2-layer sandwich" evidence="13">
    <location>
        <begin position="207"/>
        <end position="324"/>
    </location>
</feature>
<keyword evidence="6 8" id="KW-0717">Septation</keyword>
<evidence type="ECO:0000256" key="1">
    <source>
        <dbReference type="ARBA" id="ARBA00009690"/>
    </source>
</evidence>
<feature type="compositionally biased region" description="Basic and acidic residues" evidence="11">
    <location>
        <begin position="363"/>
        <end position="379"/>
    </location>
</feature>
<gene>
    <name evidence="8" type="primary">ftsZ</name>
    <name evidence="14" type="ORF">Z969_02910</name>
</gene>
<feature type="binding site" evidence="8">
    <location>
        <position position="143"/>
    </location>
    <ligand>
        <name>GTP</name>
        <dbReference type="ChEBI" id="CHEBI:37565"/>
    </ligand>
</feature>
<evidence type="ECO:0000256" key="6">
    <source>
        <dbReference type="ARBA" id="ARBA00023210"/>
    </source>
</evidence>
<dbReference type="InterPro" id="IPR024757">
    <property type="entry name" value="FtsZ_C"/>
</dbReference>
<dbReference type="PANTHER" id="PTHR30314">
    <property type="entry name" value="CELL DIVISION PROTEIN FTSZ-RELATED"/>
    <property type="match status" value="1"/>
</dbReference>
<dbReference type="SUPFAM" id="SSF52490">
    <property type="entry name" value="Tubulin nucleotide-binding domain-like"/>
    <property type="match status" value="1"/>
</dbReference>
<dbReference type="EMBL" id="JDRX01000004">
    <property type="protein sequence ID" value="KGN02962.1"/>
    <property type="molecule type" value="Genomic_DNA"/>
</dbReference>
<dbReference type="GO" id="GO:0043093">
    <property type="term" value="P:FtsZ-dependent cytokinesis"/>
    <property type="evidence" value="ECO:0007669"/>
    <property type="project" value="UniProtKB-UniRule"/>
</dbReference>
<evidence type="ECO:0000256" key="3">
    <source>
        <dbReference type="ARBA" id="ARBA00022618"/>
    </source>
</evidence>
<dbReference type="Gene3D" id="3.40.50.1440">
    <property type="entry name" value="Tubulin/FtsZ, GTPase domain"/>
    <property type="match status" value="1"/>
</dbReference>
<name>A0AA89CUH4_CLONO</name>
<dbReference type="GO" id="GO:0005737">
    <property type="term" value="C:cytoplasm"/>
    <property type="evidence" value="ECO:0007669"/>
    <property type="project" value="UniProtKB-SubCell"/>
</dbReference>
<evidence type="ECO:0000256" key="10">
    <source>
        <dbReference type="RuleBase" id="RU000631"/>
    </source>
</evidence>
<dbReference type="Pfam" id="PF00091">
    <property type="entry name" value="Tubulin"/>
    <property type="match status" value="1"/>
</dbReference>
<keyword evidence="7 8" id="KW-0131">Cell cycle</keyword>
<dbReference type="SMART" id="SM00865">
    <property type="entry name" value="Tubulin_C"/>
    <property type="match status" value="1"/>
</dbReference>
<dbReference type="PROSITE" id="PS01135">
    <property type="entry name" value="FTSZ_2"/>
    <property type="match status" value="1"/>
</dbReference>
<feature type="binding site" evidence="8">
    <location>
        <position position="139"/>
    </location>
    <ligand>
        <name>GTP</name>
        <dbReference type="ChEBI" id="CHEBI:37565"/>
    </ligand>
</feature>
<reference evidence="14 15" key="1">
    <citation type="submission" date="2014-01" db="EMBL/GenBank/DDBJ databases">
        <title>Plasmidome dynamics in the species complex Clostridium novyi sensu lato converts strains of independent lineages into distinctly different pathogens.</title>
        <authorList>
            <person name="Skarin H."/>
            <person name="Segerman B."/>
        </authorList>
    </citation>
    <scope>NUCLEOTIDE SEQUENCE [LARGE SCALE GENOMIC DNA]</scope>
    <source>
        <strain evidence="14 15">4570</strain>
    </source>
</reference>
<dbReference type="GO" id="GO:0051258">
    <property type="term" value="P:protein polymerization"/>
    <property type="evidence" value="ECO:0007669"/>
    <property type="project" value="UniProtKB-UniRule"/>
</dbReference>
<dbReference type="FunFam" id="3.40.50.1440:FF:000023">
    <property type="entry name" value="Cell division protein FtsZ"/>
    <property type="match status" value="1"/>
</dbReference>
<protein>
    <recommendedName>
        <fullName evidence="8 9">Cell division protein FtsZ</fullName>
    </recommendedName>
</protein>
<dbReference type="Pfam" id="PF12327">
    <property type="entry name" value="FtsZ_C"/>
    <property type="match status" value="1"/>
</dbReference>
<evidence type="ECO:0000256" key="7">
    <source>
        <dbReference type="ARBA" id="ARBA00023306"/>
    </source>
</evidence>
<dbReference type="InterPro" id="IPR037103">
    <property type="entry name" value="Tubulin/FtsZ-like_C"/>
</dbReference>
<dbReference type="NCBIfam" id="TIGR00065">
    <property type="entry name" value="ftsZ"/>
    <property type="match status" value="1"/>
</dbReference>
<dbReference type="Gene3D" id="3.30.1330.20">
    <property type="entry name" value="Tubulin/FtsZ, C-terminal domain"/>
    <property type="match status" value="1"/>
</dbReference>
<comment type="subunit">
    <text evidence="8">Homodimer. Polymerizes to form a dynamic ring structure in a strictly GTP-dependent manner. Interacts directly with several other division proteins.</text>
</comment>
<dbReference type="RefSeq" id="WP_011722333.1">
    <property type="nucleotide sequence ID" value="NZ_JDRX01000004.1"/>
</dbReference>
<evidence type="ECO:0000256" key="5">
    <source>
        <dbReference type="ARBA" id="ARBA00023134"/>
    </source>
</evidence>
<dbReference type="SUPFAM" id="SSF55307">
    <property type="entry name" value="Tubulin C-terminal domain-like"/>
    <property type="match status" value="1"/>
</dbReference>
<feature type="binding site" evidence="8">
    <location>
        <begin position="21"/>
        <end position="25"/>
    </location>
    <ligand>
        <name>GTP</name>
        <dbReference type="ChEBI" id="CHEBI:37565"/>
    </ligand>
</feature>